<evidence type="ECO:0000313" key="3">
    <source>
        <dbReference type="EMBL" id="RRN43961.1"/>
    </source>
</evidence>
<feature type="chain" id="PRO_5019009002" evidence="2">
    <location>
        <begin position="26"/>
        <end position="467"/>
    </location>
</feature>
<name>A0A426FME1_9BURK</name>
<dbReference type="Proteomes" id="UP000270261">
    <property type="component" value="Unassembled WGS sequence"/>
</dbReference>
<feature type="signal peptide" evidence="2">
    <location>
        <begin position="1"/>
        <end position="25"/>
    </location>
</feature>
<dbReference type="OrthoDB" id="9763453at2"/>
<organism evidence="3 4">
    <name type="scientific">Lautropia dentalis</name>
    <dbReference type="NCBI Taxonomy" id="2490857"/>
    <lineage>
        <taxon>Bacteria</taxon>
        <taxon>Pseudomonadati</taxon>
        <taxon>Pseudomonadota</taxon>
        <taxon>Betaproteobacteria</taxon>
        <taxon>Burkholderiales</taxon>
        <taxon>Burkholderiaceae</taxon>
        <taxon>Lautropia</taxon>
    </lineage>
</organism>
<feature type="region of interest" description="Disordered" evidence="1">
    <location>
        <begin position="33"/>
        <end position="79"/>
    </location>
</feature>
<dbReference type="AlphaFoldDB" id="A0A426FME1"/>
<evidence type="ECO:0000256" key="2">
    <source>
        <dbReference type="SAM" id="SignalP"/>
    </source>
</evidence>
<sequence>MKPHTPSAPALQPTALIASLCLALAACTGSGGGVADDTSGGRASSSLTTNTSGSNNGSTAANTAGNASASQGPLQPGEEGYTLTSAEFQRLYGPGVYRQDGLGNTVVGINKGQEQVVSNRFRATVNGNLSSVRLYWQTGNGYSSGNHGSIRLRLLPDDGSPQHLPDLNATPLAESVFTPGTPVEYGRPLFADVYFGGAQPMQAGQLYHLVMENVDPDPWTNFISSNNAITNDDNARPARWLAVSDWATLLGTRTPQSGDAPAWSDLTQDGLRGNHYSPILEITTADGQKQGASTMESGAVDPDRIFTLTADHPIRERFVPTATRQINGLSFATAASVAGTLRWRILQDGTERASGTIQADQPNYEALVTDTSFRVAKSVWYDVALPTPITLTAGQTWDVEFQPESDSQWVFSVSRNGSTNGFSWPAAFTESHAEHQQDGQWINANHFAHYSSGRGDTNWPVVLHQGQ</sequence>
<evidence type="ECO:0000256" key="1">
    <source>
        <dbReference type="SAM" id="MobiDB-lite"/>
    </source>
</evidence>
<keyword evidence="4" id="KW-1185">Reference proteome</keyword>
<proteinExistence type="predicted"/>
<dbReference type="EMBL" id="RRUE01000002">
    <property type="protein sequence ID" value="RRN43961.1"/>
    <property type="molecule type" value="Genomic_DNA"/>
</dbReference>
<dbReference type="RefSeq" id="WP_125096161.1">
    <property type="nucleotide sequence ID" value="NZ_RRUE01000002.1"/>
</dbReference>
<protein>
    <submittedName>
        <fullName evidence="3">Uncharacterized protein</fullName>
    </submittedName>
</protein>
<evidence type="ECO:0000313" key="4">
    <source>
        <dbReference type="Proteomes" id="UP000270261"/>
    </source>
</evidence>
<reference evidence="3 4" key="1">
    <citation type="submission" date="2018-11" db="EMBL/GenBank/DDBJ databases">
        <title>Genome sequencing of Lautropia sp. KCOM 2505 (= ChDC F240).</title>
        <authorList>
            <person name="Kook J.-K."/>
            <person name="Park S.-N."/>
            <person name="Lim Y.K."/>
        </authorList>
    </citation>
    <scope>NUCLEOTIDE SEQUENCE [LARGE SCALE GENOMIC DNA]</scope>
    <source>
        <strain evidence="3 4">KCOM 2505</strain>
    </source>
</reference>
<comment type="caution">
    <text evidence="3">The sequence shown here is derived from an EMBL/GenBank/DDBJ whole genome shotgun (WGS) entry which is preliminary data.</text>
</comment>
<accession>A0A426FME1</accession>
<dbReference type="PROSITE" id="PS51257">
    <property type="entry name" value="PROKAR_LIPOPROTEIN"/>
    <property type="match status" value="1"/>
</dbReference>
<keyword evidence="2" id="KW-0732">Signal</keyword>
<gene>
    <name evidence="3" type="ORF">EHV23_11270</name>
</gene>
<feature type="compositionally biased region" description="Low complexity" evidence="1">
    <location>
        <begin position="43"/>
        <end position="70"/>
    </location>
</feature>